<keyword evidence="3" id="KW-1133">Transmembrane helix</keyword>
<keyword evidence="5" id="KW-1185">Reference proteome</keyword>
<dbReference type="Proteomes" id="UP000664534">
    <property type="component" value="Unassembled WGS sequence"/>
</dbReference>
<evidence type="ECO:0000256" key="1">
    <source>
        <dbReference type="ARBA" id="ARBA00009042"/>
    </source>
</evidence>
<feature type="compositionally biased region" description="Basic and acidic residues" evidence="2">
    <location>
        <begin position="78"/>
        <end position="91"/>
    </location>
</feature>
<keyword evidence="3" id="KW-0472">Membrane</keyword>
<dbReference type="EMBL" id="CAJPDT010000017">
    <property type="protein sequence ID" value="CAF9916749.1"/>
    <property type="molecule type" value="Genomic_DNA"/>
</dbReference>
<gene>
    <name evidence="4" type="ORF">IMSHALPRED_003284</name>
</gene>
<comment type="caution">
    <text evidence="4">The sequence shown here is derived from an EMBL/GenBank/DDBJ whole genome shotgun (WGS) entry which is preliminary data.</text>
</comment>
<dbReference type="Pfam" id="PF07938">
    <property type="entry name" value="Fungal_lectin"/>
    <property type="match status" value="1"/>
</dbReference>
<protein>
    <recommendedName>
        <fullName evidence="6">Fucose-specific lectin</fullName>
    </recommendedName>
</protein>
<reference evidence="4" key="1">
    <citation type="submission" date="2021-03" db="EMBL/GenBank/DDBJ databases">
        <authorList>
            <person name="Tagirdzhanova G."/>
        </authorList>
    </citation>
    <scope>NUCLEOTIDE SEQUENCE</scope>
</reference>
<evidence type="ECO:0000313" key="4">
    <source>
        <dbReference type="EMBL" id="CAF9916749.1"/>
    </source>
</evidence>
<dbReference type="Gene3D" id="2.120.10.70">
    <property type="entry name" value="Fucose-specific lectin"/>
    <property type="match status" value="1"/>
</dbReference>
<comment type="similarity">
    <text evidence="1">Belongs to the fungal fucose-specific lectin family.</text>
</comment>
<sequence length="509" mass="54612">MEEYRDNSGPYSPNTGAPYAEKEVHHQTGLEVDHTQDGLRTVPDTAGLEAVPAEYRGDIPQTNFEAPGKEAFNDADEKEVSPDESKEPERQSMLKRRWKLWALLAALLVIIVVVAVAVPLSVRHKTGTSSGGKTSKPKATRIASTEGAFNGTSFAILTENISTEPLLHLFYQNYTGQVQHAVRAPGGTWSGGDSNITTNARAATPLAAVNYTSDGNLTTHMFYIDSTDVVQEKISTDNMTTWTDGPLGQSNFKASDASTAMTAFYSGSWLGEIAGESAGIRLSYGGPDNCIHELSFSLGSSTLWNASFIFDANTNGNAGMTSDWLESNATVQLWTLDKSNELKLWYHIYNTTTGSAQTPANVAYGQWAEGISTAPVNVLTNSSLAYALGLLVYQQPDSDVEAIPPLTTGPSGVGSWGAVVDSGTNSVDTAMTGGNLAAAALPIGTDTDVSTNGTYLYVFNQQNGSDISQSPWYENTWATESLIGKRDLQDWSINEVDVMAQLPRSRDLG</sequence>
<feature type="transmembrane region" description="Helical" evidence="3">
    <location>
        <begin position="100"/>
        <end position="120"/>
    </location>
</feature>
<keyword evidence="3" id="KW-0812">Transmembrane</keyword>
<evidence type="ECO:0000313" key="5">
    <source>
        <dbReference type="Proteomes" id="UP000664534"/>
    </source>
</evidence>
<feature type="region of interest" description="Disordered" evidence="2">
    <location>
        <begin position="1"/>
        <end position="91"/>
    </location>
</feature>
<dbReference type="InterPro" id="IPR012475">
    <property type="entry name" value="Fungal_lectin"/>
</dbReference>
<organism evidence="4 5">
    <name type="scientific">Imshaugia aleurites</name>
    <dbReference type="NCBI Taxonomy" id="172621"/>
    <lineage>
        <taxon>Eukaryota</taxon>
        <taxon>Fungi</taxon>
        <taxon>Dikarya</taxon>
        <taxon>Ascomycota</taxon>
        <taxon>Pezizomycotina</taxon>
        <taxon>Lecanoromycetes</taxon>
        <taxon>OSLEUM clade</taxon>
        <taxon>Lecanoromycetidae</taxon>
        <taxon>Lecanorales</taxon>
        <taxon>Lecanorineae</taxon>
        <taxon>Parmeliaceae</taxon>
        <taxon>Imshaugia</taxon>
    </lineage>
</organism>
<name>A0A8H3IKA3_9LECA</name>
<dbReference type="AlphaFoldDB" id="A0A8H3IKA3"/>
<evidence type="ECO:0000256" key="2">
    <source>
        <dbReference type="SAM" id="MobiDB-lite"/>
    </source>
</evidence>
<dbReference type="OrthoDB" id="3923199at2759"/>
<evidence type="ECO:0000256" key="3">
    <source>
        <dbReference type="SAM" id="Phobius"/>
    </source>
</evidence>
<proteinExistence type="inferred from homology"/>
<accession>A0A8H3IKA3</accession>
<feature type="compositionally biased region" description="Basic and acidic residues" evidence="2">
    <location>
        <begin position="20"/>
        <end position="37"/>
    </location>
</feature>
<dbReference type="SUPFAM" id="SSF89372">
    <property type="entry name" value="Fucose-specific lectin"/>
    <property type="match status" value="1"/>
</dbReference>
<evidence type="ECO:0008006" key="6">
    <source>
        <dbReference type="Google" id="ProtNLM"/>
    </source>
</evidence>